<dbReference type="PANTHER" id="PTHR11474">
    <property type="entry name" value="TYROSINASE FAMILY MEMBER"/>
    <property type="match status" value="1"/>
</dbReference>
<proteinExistence type="predicted"/>
<keyword evidence="2" id="KW-0560">Oxidoreductase</keyword>
<evidence type="ECO:0000256" key="2">
    <source>
        <dbReference type="ARBA" id="ARBA00023002"/>
    </source>
</evidence>
<evidence type="ECO:0000256" key="3">
    <source>
        <dbReference type="SAM" id="SignalP"/>
    </source>
</evidence>
<dbReference type="Gene3D" id="1.10.1280.10">
    <property type="entry name" value="Di-copper center containing domain from catechol oxidase"/>
    <property type="match status" value="2"/>
</dbReference>
<protein>
    <recommendedName>
        <fullName evidence="4">Tyrosinase copper-binding domain-containing protein</fullName>
    </recommendedName>
</protein>
<dbReference type="SUPFAM" id="SSF48056">
    <property type="entry name" value="Di-copper centre-containing domain"/>
    <property type="match status" value="1"/>
</dbReference>
<dbReference type="PANTHER" id="PTHR11474:SF125">
    <property type="entry name" value="N-ACETYL-6-HYDROXYTRYPTOPHAN OXIDASE IVOB-RELATED"/>
    <property type="match status" value="1"/>
</dbReference>
<feature type="chain" id="PRO_5046956873" description="Tyrosinase copper-binding domain-containing protein" evidence="3">
    <location>
        <begin position="16"/>
        <end position="333"/>
    </location>
</feature>
<comment type="caution">
    <text evidence="5">The sequence shown here is derived from an EMBL/GenBank/DDBJ whole genome shotgun (WGS) entry which is preliminary data.</text>
</comment>
<dbReference type="InterPro" id="IPR050316">
    <property type="entry name" value="Tyrosinase/Hemocyanin"/>
</dbReference>
<gene>
    <name evidence="5" type="ORF">DL762_003274</name>
</gene>
<keyword evidence="3" id="KW-0732">Signal</keyword>
<dbReference type="Proteomes" id="UP000294003">
    <property type="component" value="Unassembled WGS sequence"/>
</dbReference>
<feature type="domain" description="Tyrosinase copper-binding" evidence="4">
    <location>
        <begin position="106"/>
        <end position="123"/>
    </location>
</feature>
<keyword evidence="1" id="KW-0479">Metal-binding</keyword>
<name>A0ABY0HFL6_9PEZI</name>
<dbReference type="PROSITE" id="PS00497">
    <property type="entry name" value="TYROSINASE_1"/>
    <property type="match status" value="1"/>
</dbReference>
<dbReference type="EMBL" id="QJNS01000074">
    <property type="protein sequence ID" value="RYO89383.1"/>
    <property type="molecule type" value="Genomic_DNA"/>
</dbReference>
<dbReference type="InterPro" id="IPR008922">
    <property type="entry name" value="Di-copper_centre_dom_sf"/>
</dbReference>
<evidence type="ECO:0000313" key="6">
    <source>
        <dbReference type="Proteomes" id="UP000294003"/>
    </source>
</evidence>
<evidence type="ECO:0000259" key="4">
    <source>
        <dbReference type="PROSITE" id="PS00497"/>
    </source>
</evidence>
<keyword evidence="6" id="KW-1185">Reference proteome</keyword>
<organism evidence="5 6">
    <name type="scientific">Monosporascus cannonballus</name>
    <dbReference type="NCBI Taxonomy" id="155416"/>
    <lineage>
        <taxon>Eukaryota</taxon>
        <taxon>Fungi</taxon>
        <taxon>Dikarya</taxon>
        <taxon>Ascomycota</taxon>
        <taxon>Pezizomycotina</taxon>
        <taxon>Sordariomycetes</taxon>
        <taxon>Xylariomycetidae</taxon>
        <taxon>Xylariales</taxon>
        <taxon>Xylariales incertae sedis</taxon>
        <taxon>Monosporascus</taxon>
    </lineage>
</organism>
<accession>A0ABY0HFL6</accession>
<feature type="signal peptide" evidence="3">
    <location>
        <begin position="1"/>
        <end position="15"/>
    </location>
</feature>
<dbReference type="InterPro" id="IPR002227">
    <property type="entry name" value="Tyrosinase_Cu-bd"/>
</dbReference>
<sequence length="333" mass="36384">MLALILATSAVEALGATFNYSQPDIDSGKALQDLSRIAKENALKRLSDSSSGCTGENVRVREERIAYTKAVECLIETPDVYQNISGAKSMFDSFGLLHYYQTPYIHNSAYFLLWHRAFVWIFEEKLRTVCGYTGPFPYWEWGLDAGGVEQSPLFDGSPTSMGGNGEKVNRSQGLFPGGTGGGCVKEGPFSNYIVNLGPLTASDPLAHNPRCLKRDLNTEICRSSASLKNTTEVMLESPNIELFQANLQGDFRYPESRKWGLSVHGGGHFIVAGDPGGDFYFSNIAGTITMMNRPPSRNGTLDDVMDLEPLGGAYTLGEMLDTVGGSPFCFVYE</sequence>
<reference evidence="5 6" key="1">
    <citation type="submission" date="2018-06" db="EMBL/GenBank/DDBJ databases">
        <title>Complete Genomes of Monosporascus.</title>
        <authorList>
            <person name="Robinson A.J."/>
            <person name="Natvig D.O."/>
        </authorList>
    </citation>
    <scope>NUCLEOTIDE SEQUENCE [LARGE SCALE GENOMIC DNA]</scope>
    <source>
        <strain evidence="5 6">CBS 609.92</strain>
    </source>
</reference>
<evidence type="ECO:0000313" key="5">
    <source>
        <dbReference type="EMBL" id="RYO89383.1"/>
    </source>
</evidence>
<dbReference type="Pfam" id="PF00264">
    <property type="entry name" value="Tyrosinase"/>
    <property type="match status" value="1"/>
</dbReference>
<evidence type="ECO:0000256" key="1">
    <source>
        <dbReference type="ARBA" id="ARBA00022723"/>
    </source>
</evidence>